<dbReference type="GO" id="GO:0004523">
    <property type="term" value="F:RNA-DNA hybrid ribonuclease activity"/>
    <property type="evidence" value="ECO:0007669"/>
    <property type="project" value="InterPro"/>
</dbReference>
<dbReference type="InterPro" id="IPR044730">
    <property type="entry name" value="RNase_H-like_dom_plant"/>
</dbReference>
<dbReference type="Pfam" id="PF13456">
    <property type="entry name" value="RVT_3"/>
    <property type="match status" value="1"/>
</dbReference>
<evidence type="ECO:0000313" key="3">
    <source>
        <dbReference type="Proteomes" id="UP001165190"/>
    </source>
</evidence>
<feature type="domain" description="RNase H type-1" evidence="1">
    <location>
        <begin position="2"/>
        <end position="75"/>
    </location>
</feature>
<dbReference type="InterPro" id="IPR002156">
    <property type="entry name" value="RNaseH_domain"/>
</dbReference>
<keyword evidence="3" id="KW-1185">Reference proteome</keyword>
<dbReference type="AlphaFoldDB" id="A0A9W7LIA0"/>
<reference evidence="2" key="1">
    <citation type="submission" date="2023-05" db="EMBL/GenBank/DDBJ databases">
        <title>Genome and transcriptome analyses reveal genes involved in the formation of fine ridges on petal epidermal cells in Hibiscus trionum.</title>
        <authorList>
            <person name="Koshimizu S."/>
            <person name="Masuda S."/>
            <person name="Ishii T."/>
            <person name="Shirasu K."/>
            <person name="Hoshino A."/>
            <person name="Arita M."/>
        </authorList>
    </citation>
    <scope>NUCLEOTIDE SEQUENCE</scope>
    <source>
        <strain evidence="2">Hamamatsu line</strain>
    </source>
</reference>
<evidence type="ECO:0000259" key="1">
    <source>
        <dbReference type="Pfam" id="PF13456"/>
    </source>
</evidence>
<gene>
    <name evidence="2" type="ORF">HRI_000199000</name>
</gene>
<organism evidence="2 3">
    <name type="scientific">Hibiscus trionum</name>
    <name type="common">Flower of an hour</name>
    <dbReference type="NCBI Taxonomy" id="183268"/>
    <lineage>
        <taxon>Eukaryota</taxon>
        <taxon>Viridiplantae</taxon>
        <taxon>Streptophyta</taxon>
        <taxon>Embryophyta</taxon>
        <taxon>Tracheophyta</taxon>
        <taxon>Spermatophyta</taxon>
        <taxon>Magnoliopsida</taxon>
        <taxon>eudicotyledons</taxon>
        <taxon>Gunneridae</taxon>
        <taxon>Pentapetalae</taxon>
        <taxon>rosids</taxon>
        <taxon>malvids</taxon>
        <taxon>Malvales</taxon>
        <taxon>Malvaceae</taxon>
        <taxon>Malvoideae</taxon>
        <taxon>Hibiscus</taxon>
    </lineage>
</organism>
<dbReference type="OrthoDB" id="948036at2759"/>
<dbReference type="Proteomes" id="UP001165190">
    <property type="component" value="Unassembled WGS sequence"/>
</dbReference>
<dbReference type="PANTHER" id="PTHR47074">
    <property type="entry name" value="BNAC02G40300D PROTEIN"/>
    <property type="match status" value="1"/>
</dbReference>
<dbReference type="InterPro" id="IPR036397">
    <property type="entry name" value="RNaseH_sf"/>
</dbReference>
<dbReference type="InterPro" id="IPR052929">
    <property type="entry name" value="RNase_H-like_EbsB-rel"/>
</dbReference>
<proteinExistence type="predicted"/>
<name>A0A9W7LIA0_HIBTR</name>
<protein>
    <recommendedName>
        <fullName evidence="1">RNase H type-1 domain-containing protein</fullName>
    </recommendedName>
</protein>
<comment type="caution">
    <text evidence="2">The sequence shown here is derived from an EMBL/GenBank/DDBJ whole genome shotgun (WGS) entry which is preliminary data.</text>
</comment>
<dbReference type="Gene3D" id="3.30.420.10">
    <property type="entry name" value="Ribonuclease H-like superfamily/Ribonuclease H"/>
    <property type="match status" value="1"/>
</dbReference>
<dbReference type="EMBL" id="BSYR01000003">
    <property type="protein sequence ID" value="GMI65297.1"/>
    <property type="molecule type" value="Genomic_DNA"/>
</dbReference>
<accession>A0A9W7LIA0</accession>
<dbReference type="GO" id="GO:0003676">
    <property type="term" value="F:nucleic acid binding"/>
    <property type="evidence" value="ECO:0007669"/>
    <property type="project" value="InterPro"/>
</dbReference>
<evidence type="ECO:0000313" key="2">
    <source>
        <dbReference type="EMBL" id="GMI65297.1"/>
    </source>
</evidence>
<dbReference type="PANTHER" id="PTHR47074:SF61">
    <property type="entry name" value="RNASE H TYPE-1 DOMAIN-CONTAINING PROTEIN"/>
    <property type="match status" value="1"/>
</dbReference>
<sequence length="107" mass="12070">MFHGLEFALDLGLRCVIIEGDNKSISQKLNSHSIDLSEIGPIIRDIKQFQRNFTSCEVSFIGRNGNRPAHALASEGLRCFADRSWVEEAPNFVRSLTDQDCRFCDPP</sequence>
<dbReference type="CDD" id="cd06222">
    <property type="entry name" value="RNase_H_like"/>
    <property type="match status" value="1"/>
</dbReference>